<dbReference type="AlphaFoldDB" id="A0A2P6P973"/>
<dbReference type="Gramene" id="PRQ18462">
    <property type="protein sequence ID" value="PRQ18462"/>
    <property type="gene ID" value="RchiOBHm_Chr7g0206291"/>
</dbReference>
<keyword evidence="2" id="KW-1185">Reference proteome</keyword>
<accession>A0A2P6P973</accession>
<organism evidence="1 2">
    <name type="scientific">Rosa chinensis</name>
    <name type="common">China rose</name>
    <dbReference type="NCBI Taxonomy" id="74649"/>
    <lineage>
        <taxon>Eukaryota</taxon>
        <taxon>Viridiplantae</taxon>
        <taxon>Streptophyta</taxon>
        <taxon>Embryophyta</taxon>
        <taxon>Tracheophyta</taxon>
        <taxon>Spermatophyta</taxon>
        <taxon>Magnoliopsida</taxon>
        <taxon>eudicotyledons</taxon>
        <taxon>Gunneridae</taxon>
        <taxon>Pentapetalae</taxon>
        <taxon>rosids</taxon>
        <taxon>fabids</taxon>
        <taxon>Rosales</taxon>
        <taxon>Rosaceae</taxon>
        <taxon>Rosoideae</taxon>
        <taxon>Rosoideae incertae sedis</taxon>
        <taxon>Rosa</taxon>
    </lineage>
</organism>
<evidence type="ECO:0000313" key="1">
    <source>
        <dbReference type="EMBL" id="PRQ18462.1"/>
    </source>
</evidence>
<evidence type="ECO:0000313" key="2">
    <source>
        <dbReference type="Proteomes" id="UP000238479"/>
    </source>
</evidence>
<proteinExistence type="predicted"/>
<dbReference type="EMBL" id="PDCK01000045">
    <property type="protein sequence ID" value="PRQ18462.1"/>
    <property type="molecule type" value="Genomic_DNA"/>
</dbReference>
<name>A0A2P6P973_ROSCH</name>
<reference evidence="1 2" key="1">
    <citation type="journal article" date="2018" name="Nat. Genet.">
        <title>The Rosa genome provides new insights in the design of modern roses.</title>
        <authorList>
            <person name="Bendahmane M."/>
        </authorList>
    </citation>
    <scope>NUCLEOTIDE SEQUENCE [LARGE SCALE GENOMIC DNA]</scope>
    <source>
        <strain evidence="2">cv. Old Blush</strain>
    </source>
</reference>
<gene>
    <name evidence="1" type="ORF">RchiOBHm_Chr7g0206291</name>
</gene>
<protein>
    <submittedName>
        <fullName evidence="1">Uncharacterized protein</fullName>
    </submittedName>
</protein>
<sequence length="63" mass="7068">MQLSMVEKYVGTCIQPGPSTSSFNWMASELHFLFAVREVCGCMHSSMESYDYEMMVSGGFKAL</sequence>
<comment type="caution">
    <text evidence="1">The sequence shown here is derived from an EMBL/GenBank/DDBJ whole genome shotgun (WGS) entry which is preliminary data.</text>
</comment>
<dbReference type="Proteomes" id="UP000238479">
    <property type="component" value="Chromosome 7"/>
</dbReference>